<evidence type="ECO:0000256" key="1">
    <source>
        <dbReference type="SAM" id="MobiDB-lite"/>
    </source>
</evidence>
<gene>
    <name evidence="2" type="ORF">SKAU_G00182160</name>
</gene>
<accession>A0A9Q1FBY7</accession>
<sequence length="491" mass="53020">MSRSSEDYMEQVVEKVVNGDTTVEHCTISCSYSHSEVCSVTATSKSQASTVEQHENMNNAQTSGDSGSRPASAGSIPSKSSQTDQVSVKIKQVSNEDDRPFSAISNSSQVLETLKEDQDDDSDLPPSVSRASLCFHNDNPKGDESVRSVASDVFSATVCKSASSVSQRPPSEISACSAHCTRSTKSSQAAPCAREAPADQQGHVGSADPFGKYEDDEKERASSVVSLKSNSSANSKNSDTSNCKCSVVSDHGQDVDDKAEAMSPAEEDGAEGRSTPSGKAAGEKGEEENMENRPQSTLSVKRNASATAATSNIFENLDKNQEENTDDRTPSAMSARSNATASSKRSFRSEQAADDNEETEPRATSGLSAQSNTSAKSRISEKAAELNGKEQKRTAVRSPARSYQSNADERQGEVEGEEMEQALTSPRNQKLLSMKLQKEEQKWKTENYRQPQATKSAIRVRERLHQSQCCVSPVLSRRGQEQHLKSMEQNA</sequence>
<feature type="compositionally biased region" description="Polar residues" evidence="1">
    <location>
        <begin position="292"/>
        <end position="314"/>
    </location>
</feature>
<feature type="compositionally biased region" description="Polar residues" evidence="1">
    <location>
        <begin position="331"/>
        <end position="344"/>
    </location>
</feature>
<feature type="compositionally biased region" description="Polar residues" evidence="1">
    <location>
        <begin position="75"/>
        <end position="86"/>
    </location>
</feature>
<dbReference type="EMBL" id="JAINUF010000006">
    <property type="protein sequence ID" value="KAJ8355422.1"/>
    <property type="molecule type" value="Genomic_DNA"/>
</dbReference>
<feature type="compositionally biased region" description="Basic and acidic residues" evidence="1">
    <location>
        <begin position="316"/>
        <end position="329"/>
    </location>
</feature>
<feature type="compositionally biased region" description="Polar residues" evidence="1">
    <location>
        <begin position="41"/>
        <end position="66"/>
    </location>
</feature>
<feature type="compositionally biased region" description="Polar residues" evidence="1">
    <location>
        <begin position="365"/>
        <end position="377"/>
    </location>
</feature>
<feature type="compositionally biased region" description="Polar residues" evidence="1">
    <location>
        <begin position="422"/>
        <end position="431"/>
    </location>
</feature>
<feature type="region of interest" description="Disordered" evidence="1">
    <location>
        <begin position="41"/>
        <end position="146"/>
    </location>
</feature>
<protein>
    <submittedName>
        <fullName evidence="2">Uncharacterized protein</fullName>
    </submittedName>
</protein>
<feature type="region of interest" description="Disordered" evidence="1">
    <location>
        <begin position="186"/>
        <end position="456"/>
    </location>
</feature>
<feature type="compositionally biased region" description="Basic and acidic residues" evidence="1">
    <location>
        <begin position="211"/>
        <end position="221"/>
    </location>
</feature>
<proteinExistence type="predicted"/>
<feature type="compositionally biased region" description="Low complexity" evidence="1">
    <location>
        <begin position="222"/>
        <end position="242"/>
    </location>
</feature>
<reference evidence="2" key="1">
    <citation type="journal article" date="2023" name="Science">
        <title>Genome structures resolve the early diversification of teleost fishes.</title>
        <authorList>
            <person name="Parey E."/>
            <person name="Louis A."/>
            <person name="Montfort J."/>
            <person name="Bouchez O."/>
            <person name="Roques C."/>
            <person name="Iampietro C."/>
            <person name="Lluch J."/>
            <person name="Castinel A."/>
            <person name="Donnadieu C."/>
            <person name="Desvignes T."/>
            <person name="Floi Bucao C."/>
            <person name="Jouanno E."/>
            <person name="Wen M."/>
            <person name="Mejri S."/>
            <person name="Dirks R."/>
            <person name="Jansen H."/>
            <person name="Henkel C."/>
            <person name="Chen W.J."/>
            <person name="Zahm M."/>
            <person name="Cabau C."/>
            <person name="Klopp C."/>
            <person name="Thompson A.W."/>
            <person name="Robinson-Rechavi M."/>
            <person name="Braasch I."/>
            <person name="Lecointre G."/>
            <person name="Bobe J."/>
            <person name="Postlethwait J.H."/>
            <person name="Berthelot C."/>
            <person name="Roest Crollius H."/>
            <person name="Guiguen Y."/>
        </authorList>
    </citation>
    <scope>NUCLEOTIDE SEQUENCE</scope>
    <source>
        <strain evidence="2">WJC10195</strain>
    </source>
</reference>
<evidence type="ECO:0000313" key="2">
    <source>
        <dbReference type="EMBL" id="KAJ8355422.1"/>
    </source>
</evidence>
<comment type="caution">
    <text evidence="2">The sequence shown here is derived from an EMBL/GenBank/DDBJ whole genome shotgun (WGS) entry which is preliminary data.</text>
</comment>
<dbReference type="Proteomes" id="UP001152622">
    <property type="component" value="Chromosome 6"/>
</dbReference>
<dbReference type="OrthoDB" id="1738954at2759"/>
<feature type="compositionally biased region" description="Basic and acidic residues" evidence="1">
    <location>
        <begin position="378"/>
        <end position="393"/>
    </location>
</feature>
<evidence type="ECO:0000313" key="3">
    <source>
        <dbReference type="Proteomes" id="UP001152622"/>
    </source>
</evidence>
<dbReference type="AlphaFoldDB" id="A0A9Q1FBY7"/>
<feature type="region of interest" description="Disordered" evidence="1">
    <location>
        <begin position="161"/>
        <end position="180"/>
    </location>
</feature>
<name>A0A9Q1FBY7_SYNKA</name>
<feature type="compositionally biased region" description="Basic and acidic residues" evidence="1">
    <location>
        <begin position="251"/>
        <end position="260"/>
    </location>
</feature>
<organism evidence="2 3">
    <name type="scientific">Synaphobranchus kaupii</name>
    <name type="common">Kaup's arrowtooth eel</name>
    <dbReference type="NCBI Taxonomy" id="118154"/>
    <lineage>
        <taxon>Eukaryota</taxon>
        <taxon>Metazoa</taxon>
        <taxon>Chordata</taxon>
        <taxon>Craniata</taxon>
        <taxon>Vertebrata</taxon>
        <taxon>Euteleostomi</taxon>
        <taxon>Actinopterygii</taxon>
        <taxon>Neopterygii</taxon>
        <taxon>Teleostei</taxon>
        <taxon>Anguilliformes</taxon>
        <taxon>Synaphobranchidae</taxon>
        <taxon>Synaphobranchus</taxon>
    </lineage>
</organism>
<keyword evidence="3" id="KW-1185">Reference proteome</keyword>
<feature type="compositionally biased region" description="Basic and acidic residues" evidence="1">
    <location>
        <begin position="436"/>
        <end position="447"/>
    </location>
</feature>